<keyword evidence="3 10" id="KW-0812">Transmembrane</keyword>
<keyword evidence="8" id="KW-0868">Chloride</keyword>
<dbReference type="RefSeq" id="WP_131283165.1">
    <property type="nucleotide sequence ID" value="NZ_RXLP01000004.1"/>
</dbReference>
<evidence type="ECO:0000256" key="6">
    <source>
        <dbReference type="ARBA" id="ARBA00023136"/>
    </source>
</evidence>
<proteinExistence type="predicted"/>
<dbReference type="PRINTS" id="PR00762">
    <property type="entry name" value="CLCHANNEL"/>
</dbReference>
<evidence type="ECO:0000313" key="12">
    <source>
        <dbReference type="Proteomes" id="UP000291289"/>
    </source>
</evidence>
<comment type="caution">
    <text evidence="11">The sequence shown here is derived from an EMBL/GenBank/DDBJ whole genome shotgun (WGS) entry which is preliminary data.</text>
</comment>
<reference evidence="11 12" key="1">
    <citation type="submission" date="2018-12" db="EMBL/GenBank/DDBJ databases">
        <title>Alloscrdovia theropitheci sp. nov: a novel taxon from the feces of the bleeding-herat monkey (Theropithecus geleda).</title>
        <authorList>
            <person name="Modesto M."/>
        </authorList>
    </citation>
    <scope>NUCLEOTIDE SEQUENCE [LARGE SCALE GENOMIC DNA]</scope>
    <source>
        <strain evidence="11 12">GLDI4/2</strain>
    </source>
</reference>
<dbReference type="AlphaFoldDB" id="A0A4R0QTZ0"/>
<dbReference type="InterPro" id="IPR001807">
    <property type="entry name" value="ClC"/>
</dbReference>
<feature type="transmembrane region" description="Helical" evidence="10">
    <location>
        <begin position="299"/>
        <end position="317"/>
    </location>
</feature>
<feature type="transmembrane region" description="Helical" evidence="10">
    <location>
        <begin position="184"/>
        <end position="206"/>
    </location>
</feature>
<keyword evidence="5" id="KW-0406">Ion transport</keyword>
<keyword evidence="7" id="KW-0869">Chloride channel</keyword>
<evidence type="ECO:0000256" key="10">
    <source>
        <dbReference type="SAM" id="Phobius"/>
    </source>
</evidence>
<feature type="transmembrane region" description="Helical" evidence="10">
    <location>
        <begin position="392"/>
        <end position="412"/>
    </location>
</feature>
<feature type="transmembrane region" description="Helical" evidence="10">
    <location>
        <begin position="226"/>
        <end position="247"/>
    </location>
</feature>
<dbReference type="SUPFAM" id="SSF81340">
    <property type="entry name" value="Clc chloride channel"/>
    <property type="match status" value="1"/>
</dbReference>
<feature type="transmembrane region" description="Helical" evidence="10">
    <location>
        <begin position="154"/>
        <end position="172"/>
    </location>
</feature>
<comment type="subcellular location">
    <subcellularLocation>
        <location evidence="1">Membrane</location>
        <topology evidence="1">Multi-pass membrane protein</topology>
    </subcellularLocation>
</comment>
<dbReference type="Proteomes" id="UP000291289">
    <property type="component" value="Unassembled WGS sequence"/>
</dbReference>
<evidence type="ECO:0000256" key="2">
    <source>
        <dbReference type="ARBA" id="ARBA00022448"/>
    </source>
</evidence>
<evidence type="ECO:0000313" key="11">
    <source>
        <dbReference type="EMBL" id="TCD54815.1"/>
    </source>
</evidence>
<dbReference type="Pfam" id="PF00654">
    <property type="entry name" value="Voltage_CLC"/>
    <property type="match status" value="1"/>
</dbReference>
<dbReference type="GO" id="GO:0005254">
    <property type="term" value="F:chloride channel activity"/>
    <property type="evidence" value="ECO:0007669"/>
    <property type="project" value="UniProtKB-KW"/>
</dbReference>
<gene>
    <name evidence="11" type="ORF">EJ419_01590</name>
</gene>
<dbReference type="InterPro" id="IPR014743">
    <property type="entry name" value="Cl-channel_core"/>
</dbReference>
<dbReference type="Gene3D" id="1.10.3080.10">
    <property type="entry name" value="Clc chloride channel"/>
    <property type="match status" value="1"/>
</dbReference>
<dbReference type="EMBL" id="RXLP01000004">
    <property type="protein sequence ID" value="TCD54815.1"/>
    <property type="molecule type" value="Genomic_DNA"/>
</dbReference>
<dbReference type="OrthoDB" id="3261015at2"/>
<feature type="transmembrane region" description="Helical" evidence="10">
    <location>
        <begin position="69"/>
        <end position="86"/>
    </location>
</feature>
<evidence type="ECO:0000256" key="4">
    <source>
        <dbReference type="ARBA" id="ARBA00022989"/>
    </source>
</evidence>
<accession>A0A4R0QTZ0</accession>
<keyword evidence="12" id="KW-1185">Reference proteome</keyword>
<evidence type="ECO:0000256" key="8">
    <source>
        <dbReference type="ARBA" id="ARBA00023214"/>
    </source>
</evidence>
<feature type="transmembrane region" description="Helical" evidence="10">
    <location>
        <begin position="354"/>
        <end position="371"/>
    </location>
</feature>
<dbReference type="PANTHER" id="PTHR43427:SF6">
    <property type="entry name" value="CHLORIDE CHANNEL PROTEIN CLC-E"/>
    <property type="match status" value="1"/>
</dbReference>
<evidence type="ECO:0000256" key="1">
    <source>
        <dbReference type="ARBA" id="ARBA00004141"/>
    </source>
</evidence>
<sequence>MPQETTAFNDKKPRTKILIAIVIIFGLGAIIGLGAALLSLLLEEVQSHLLGATESVSNPSGAGNPWRRVASIILASIIAAVVWWVLRAKAHVPSVSKAVKGEKMPFLATLVHVVLQIFIVGAGMSVGRETAPRELGSLFGQRLGNFLKLTDKDISLITAVAAGAGFAGVYDAPLAGMFFAVEILLANVSMYIVMLSFGTSAVAAFTAGLIKGHKAFYNVANVEVSWQTMLLCLIIGPLMGAIAYFFRRTTSWASSKQTHNVYIVWQLPLMGAVTAAIAYFAPQIMGNGRALAQFSYNSVGLQAVGILLLLASVKWVVTVMTIRSGASGGVLTPAIAVGGALGAIIAILCTTFLPGLNISIIALIASAAFLATSQKAPLMASCLMIELSHSSVNTMVAVGVAVALSVLVSMTLDKMEQQVQLHNGFSQSEKLR</sequence>
<keyword evidence="2" id="KW-0813">Transport</keyword>
<dbReference type="InterPro" id="IPR050368">
    <property type="entry name" value="ClC-type_chloride_channel"/>
</dbReference>
<feature type="transmembrane region" description="Helical" evidence="10">
    <location>
        <begin position="106"/>
        <end position="126"/>
    </location>
</feature>
<keyword evidence="4 10" id="KW-1133">Transmembrane helix</keyword>
<keyword evidence="6 10" id="KW-0472">Membrane</keyword>
<evidence type="ECO:0000256" key="3">
    <source>
        <dbReference type="ARBA" id="ARBA00022692"/>
    </source>
</evidence>
<dbReference type="GO" id="GO:0034707">
    <property type="term" value="C:chloride channel complex"/>
    <property type="evidence" value="ECO:0007669"/>
    <property type="project" value="UniProtKB-KW"/>
</dbReference>
<organism evidence="11 12">
    <name type="scientific">Alloscardovia theropitheci</name>
    <dbReference type="NCBI Taxonomy" id="2496842"/>
    <lineage>
        <taxon>Bacteria</taxon>
        <taxon>Bacillati</taxon>
        <taxon>Actinomycetota</taxon>
        <taxon>Actinomycetes</taxon>
        <taxon>Bifidobacteriales</taxon>
        <taxon>Bifidobacteriaceae</taxon>
        <taxon>Alloscardovia</taxon>
    </lineage>
</organism>
<feature type="transmembrane region" description="Helical" evidence="10">
    <location>
        <begin position="329"/>
        <end position="348"/>
    </location>
</feature>
<evidence type="ECO:0000256" key="7">
    <source>
        <dbReference type="ARBA" id="ARBA00023173"/>
    </source>
</evidence>
<feature type="transmembrane region" description="Helical" evidence="10">
    <location>
        <begin position="259"/>
        <end position="279"/>
    </location>
</feature>
<name>A0A4R0QTZ0_9BIFI</name>
<feature type="transmembrane region" description="Helical" evidence="10">
    <location>
        <begin position="17"/>
        <end position="42"/>
    </location>
</feature>
<keyword evidence="9" id="KW-0407">Ion channel</keyword>
<protein>
    <submittedName>
        <fullName evidence="11">Chemotaxis protein CheV</fullName>
    </submittedName>
</protein>
<evidence type="ECO:0000256" key="5">
    <source>
        <dbReference type="ARBA" id="ARBA00023065"/>
    </source>
</evidence>
<evidence type="ECO:0000256" key="9">
    <source>
        <dbReference type="ARBA" id="ARBA00023303"/>
    </source>
</evidence>
<dbReference type="PANTHER" id="PTHR43427">
    <property type="entry name" value="CHLORIDE CHANNEL PROTEIN CLC-E"/>
    <property type="match status" value="1"/>
</dbReference>